<dbReference type="PROSITE" id="PS00409">
    <property type="entry name" value="PROKAR_NTER_METHYL"/>
    <property type="match status" value="1"/>
</dbReference>
<dbReference type="EMBL" id="AZEU01000114">
    <property type="protein sequence ID" value="KRL46090.1"/>
    <property type="molecule type" value="Genomic_DNA"/>
</dbReference>
<evidence type="ECO:0000256" key="1">
    <source>
        <dbReference type="ARBA" id="ARBA00004241"/>
    </source>
</evidence>
<protein>
    <recommendedName>
        <fullName evidence="6">Prepilin-type N-terminal cleavage/methylation domain-containing protein</fullName>
    </recommendedName>
</protein>
<dbReference type="PATRIC" id="fig|1423769.4.peg.577"/>
<keyword evidence="3" id="KW-1133">Transmembrane helix</keyword>
<comment type="caution">
    <text evidence="4">The sequence shown here is derived from an EMBL/GenBank/DDBJ whole genome shotgun (WGS) entry which is preliminary data.</text>
</comment>
<dbReference type="GO" id="GO:0009986">
    <property type="term" value="C:cell surface"/>
    <property type="evidence" value="ECO:0007669"/>
    <property type="project" value="UniProtKB-SubCell"/>
</dbReference>
<accession>A0A0R1QU90</accession>
<feature type="transmembrane region" description="Helical" evidence="3">
    <location>
        <begin position="12"/>
        <end position="32"/>
    </location>
</feature>
<proteinExistence type="predicted"/>
<dbReference type="SUPFAM" id="SSF54523">
    <property type="entry name" value="Pili subunits"/>
    <property type="match status" value="1"/>
</dbReference>
<dbReference type="NCBIfam" id="TIGR02532">
    <property type="entry name" value="IV_pilin_GFxxxE"/>
    <property type="match status" value="1"/>
</dbReference>
<dbReference type="Gene3D" id="3.30.700.10">
    <property type="entry name" value="Glycoprotein, Type 4 Pilin"/>
    <property type="match status" value="1"/>
</dbReference>
<evidence type="ECO:0008006" key="6">
    <source>
        <dbReference type="Google" id="ProtNLM"/>
    </source>
</evidence>
<dbReference type="OrthoDB" id="2328139at2"/>
<evidence type="ECO:0000256" key="2">
    <source>
        <dbReference type="ARBA" id="ARBA00023287"/>
    </source>
</evidence>
<dbReference type="Proteomes" id="UP000051790">
    <property type="component" value="Unassembled WGS sequence"/>
</dbReference>
<dbReference type="InterPro" id="IPR045584">
    <property type="entry name" value="Pilin-like"/>
</dbReference>
<dbReference type="RefSeq" id="WP_056963247.1">
    <property type="nucleotide sequence ID" value="NZ_AZEU01000114.1"/>
</dbReference>
<keyword evidence="3" id="KW-0472">Membrane</keyword>
<dbReference type="AlphaFoldDB" id="A0A0R1QU90"/>
<sequence>MKKHRKQGFTLIEVLAALGIIIVLTLTLFVTIRAQLQKANDENLKSVAAAMNMQIAVAYEQVGRNDSNFSNIASLQSSGIITAEQADQAAKLDYNAGAKPPEFTVK</sequence>
<organism evidence="4 5">
    <name type="scientific">Lacticaseibacillus manihotivorans DSM 13343 = JCM 12514</name>
    <dbReference type="NCBI Taxonomy" id="1423769"/>
    <lineage>
        <taxon>Bacteria</taxon>
        <taxon>Bacillati</taxon>
        <taxon>Bacillota</taxon>
        <taxon>Bacilli</taxon>
        <taxon>Lactobacillales</taxon>
        <taxon>Lactobacillaceae</taxon>
        <taxon>Lacticaseibacillus</taxon>
    </lineage>
</organism>
<keyword evidence="5" id="KW-1185">Reference proteome</keyword>
<evidence type="ECO:0000313" key="5">
    <source>
        <dbReference type="Proteomes" id="UP000051790"/>
    </source>
</evidence>
<name>A0A0R1QU90_9LACO</name>
<dbReference type="Pfam" id="PF07963">
    <property type="entry name" value="N_methyl"/>
    <property type="match status" value="1"/>
</dbReference>
<keyword evidence="2" id="KW-0178">Competence</keyword>
<dbReference type="GO" id="GO:0030420">
    <property type="term" value="P:establishment of competence for transformation"/>
    <property type="evidence" value="ECO:0007669"/>
    <property type="project" value="UniProtKB-KW"/>
</dbReference>
<evidence type="ECO:0000313" key="4">
    <source>
        <dbReference type="EMBL" id="KRL46090.1"/>
    </source>
</evidence>
<gene>
    <name evidence="4" type="ORF">FD01_GL000543</name>
</gene>
<comment type="subcellular location">
    <subcellularLocation>
        <location evidence="1">Cell surface</location>
    </subcellularLocation>
</comment>
<dbReference type="InterPro" id="IPR012902">
    <property type="entry name" value="N_methyl_site"/>
</dbReference>
<keyword evidence="3" id="KW-0812">Transmembrane</keyword>
<evidence type="ECO:0000256" key="3">
    <source>
        <dbReference type="SAM" id="Phobius"/>
    </source>
</evidence>
<reference evidence="4 5" key="1">
    <citation type="journal article" date="2015" name="Genome Announc.">
        <title>Expanding the biotechnology potential of lactobacilli through comparative genomics of 213 strains and associated genera.</title>
        <authorList>
            <person name="Sun Z."/>
            <person name="Harris H.M."/>
            <person name="McCann A."/>
            <person name="Guo C."/>
            <person name="Argimon S."/>
            <person name="Zhang W."/>
            <person name="Yang X."/>
            <person name="Jeffery I.B."/>
            <person name="Cooney J.C."/>
            <person name="Kagawa T.F."/>
            <person name="Liu W."/>
            <person name="Song Y."/>
            <person name="Salvetti E."/>
            <person name="Wrobel A."/>
            <person name="Rasinkangas P."/>
            <person name="Parkhill J."/>
            <person name="Rea M.C."/>
            <person name="O'Sullivan O."/>
            <person name="Ritari J."/>
            <person name="Douillard F.P."/>
            <person name="Paul Ross R."/>
            <person name="Yang R."/>
            <person name="Briner A.E."/>
            <person name="Felis G.E."/>
            <person name="de Vos W.M."/>
            <person name="Barrangou R."/>
            <person name="Klaenhammer T.R."/>
            <person name="Caufield P.W."/>
            <person name="Cui Y."/>
            <person name="Zhang H."/>
            <person name="O'Toole P.W."/>
        </authorList>
    </citation>
    <scope>NUCLEOTIDE SEQUENCE [LARGE SCALE GENOMIC DNA]</scope>
    <source>
        <strain evidence="4 5">DSM 13343</strain>
    </source>
</reference>